<sequence>MAAKSGGDVYWSSVIKPILTAPYGCFNTKYIIDLVKVIIQCEPELISHDEECEGFYTSFVALAADYIGTCASTFTKNQIPVVWQACRILLTYLIGKLPQQTSQPGESNGPTILTTRQLLLSIRALCIGDSLLANSEEVALIAIMKNTKVPQSVKNSPTVGEKESPPQPIKETKRVRNDLSTSILEQLTMPLQDFAINNDTAFDSNNKSNSDNASNERGTDIKLMFIANNINTLQSMGAGDILLNMCSNLPHLSRYARKYQAYLNRKSFCLPANQSEAHTIRHSLHSVVNDINIVHNIVSLPILEPLTPAKLEKLSLLTMACLYCSIANATASSIVGITNAISPKCNSNASVNPQSSQSTKSTEEEYDALAITVVERSLEIFTLVSNIIRHSTRAGGHILQNHLLIGVWLLVAGLQAQLSVSSFSVTDKGKEEKGKSPSKARDGSGRINLMKVQQGFGVLSVALASHALTLMGALLEDVSVEAGVEQISPPEPAPLDILATATALERVSTFFQAAPLNHLLFYLATISYRKACTLKRIQKHPLEGDTLSQSDSTTYYEDLYSCSESSTDQEEDSEPILGLWFEETLDSSDGPPASTAKDTNEEANTERNATVVPDNREPHGYIALATQIFQFMNQHLIGSRSAYVREYVVNGLVEQQMVILAAIIRDLDHEAARTETGTISVFYGATLGAMYSEFSQALSRYTHNLLARNTLSETLQNTLLHHLGVSPWSTESANSSSWPLQVYPRTLSVLAQILLLKPQSEKEAACISIWQRLVTTMVENVCNPPMTFETENEDLNVEHAQLVLFLFHSLNLMQKKSVLLVTGSGAVRCSEAIKSPMKDSQILHLSRLLLLLEYMMKHLYDAPTSLLEQVQWNLFSATSLVSDTKEGPKQAARIYTPWKEIEDNYRNFGPQDEFSMKPRFYNLTTYDFNNQDTPKLDGLAYNFILGTPDKMKYPLLIDALIDILNILNQTNLPRKSGSENKDKMSCTGLFATQYCFSICWRLLLMLPPSTPYMDKLALGEEIPAGPLLLHSLIWGPRAAYKTFTGWMKDCLVKQGMYTEYAKNLLKTVSSTVNSLKYDVALAKNCIKSLKPEVNANEKIIPKSSLPKLSSLCILAAVIGKLQVVMDESIWKSTSDNIEASKVQQTTESTASNANKLVVEILPHILSLTDAILVSCRSNILYQIQETSENSKKYTMRDFLILDEIICMSGATWASEPSLISLLPNNVRSVLDKWKNINFSHVPWNNYANDIIPAESYILTTINHHINSLSEYGSFSINPSLKNLLYSLVTFIMEYVKSTTENSEIRNHAIDILISLTMDMRTESFHKLASATLNTLIGEPESEVRQIREHLFVLNRTYNLIVDYTSNSDDTINISIDGNILKQCIKYWEQLLEKPVGCKALDQFFAPNTNRTLVSVLLSIASPQSSQQFSNHVLHFFNKLFKAAEKENDGSLDRLCRSVSNLAKVDNEKLQSWLGHVILGTSSLASNTPPKNLPAPVVPSASITTPVASTSEEAPKNDTTNNIQNNEQVQGQWQTLLTDASTPNNQAPASIEEQPSLLENNQLLRALTSYIVKEHSIVSDGVSVTILQGLIPIASRILSTSAEGVSFSELMQVMSTLADAGSDKGHVLLFQSAIKWIELCKGQLLIKEPQNLDKSSSYIEAGCCILNYVADIMNAVCPQKLIQDRATSPPWEGAQPCNDVTDSDWIDEIAHDDDDSGAEDSDEDNLCNKLCTFTITQKEFMNQHWYHCHTCNMVDGVGVCSVCARVCHRGHDVTYAKYGNFFCDCGAKEDTSCQALTKRSPQSSEHPTTNGASYHNANGNSDSQMLLTSSLRRRASSPVHFNEKHERSTKDKQKQQALAKQLEGSKDWILSKLWGSGLVLSLVELTNGLIPAVESSCEKFSPVGCHSRAQAALSQLHYVQKKFEHTDQLMLPTLGSQEGAFENVRMNYSGDQGQTIRQLLSAHMIRRVAMCCLSSPHGKRQHLAVSHEKGKITVLQLSALLKQADSSKRKLTLTRLASAPIPFTVLSMTGNQWNEDFLAVCGLKDCHVLTFNSTGTVSDHLVLHPHLETGNFIIKAIWLPGSQTQLALVTADFVKIYDLSKDALCPQYYFLVPTGKIRDCTFIHTESNEFHMLLMSSAGYIYCQAMDEESLAKHGPFFVTHTLIVYHSDIKDNGQVCGGGVSIYYSHALQLLFFSYGSGKSFVAPMKYVDDIDHVNMINISNKANGSGGSGSGNKSNNNQPQPLCQWSEVANHPGLVCSVLQTSNNPVIFMIKPDTIMIQEIKVVPAKAKIMDMVAIRHPSSNAEHRTTLILLCEDGSLRIYMAAMEQTGFWMSSSVQPVGLISNLKQTKKKKTLKSNKPTASVNFPIDFFEQCQVMNDVEFGGNDLLQVYNVLQIKHRLNTTGMYVVSTKPRGFTVEVTNNDPILVMTGIRVQLGTQDIQRAPLYIKVFGRSIVRATLTRSRWFDIPLTREESLQADKKLIITFGSSHDPEDVTMVDSIKIYGKSKDAFGWPDESEDIPGGQSAPAQVTTGAIANTNSDNPTVSPTSLTAIDKMVSSILEVLESSFTLSTDETKATLKQTAVEVASNLLTLPTPPSVQIHTTALLAALHNSKSNYHSHKDQVLLTHVLDSLKAMRETEDPCDIDAENFYRLILIVRSVAVTRPQNLYKFAEQNSVKAIDENSIFIFEQDRLASQVTNEENNNLHLMLQLMNVLWLLHAAYPKNLALVPVVVPGLTHTEAIIHAIIEIIHAFTICDMDGFTPVAAKLYLQLLLSSDTTISFNAKQAIIKVLRPRYKRRRVYIPSPPHYSNSNMTVKTEDKPLAVIPQSQPLEPPEVDEQFDVDNVVPMVLLGAEGGNQAVNAAARAVNPLEALLGPGGFPQLLDIPQAEDDEAMVEFAIALSMQDTEAGGQIEVLQQGFQQGLANLQALEALGNLSGQALQRLQDLAQGLAQVQGSAQGQEAGHYSDTTASAGGSDDEGSTAATDGSTLRTSPAEQGGSGGSKGSESGGSESGGSAVDSIMGEQNVSGRSSAYGDGQVDGLSASGSRTNQQARSENSSLSAPVNFAPEQEVNTEQEQGEEQENDIPGEVTTNLHDVRLLLLDRLMQFIPNLSNVPGVRAIPFMQVILMLTSDLDGQDERDRTCFANLLNLFVKELNMEKPDINEICCRTNKREVHLVIMRLLSVLMSRSKYNTKSQSESSNFTSQMIAIILSKSGVIDYCLSLLKALLEYWKTVSTDESGNIIGGQLLKEHLITSPPDMSPFFLRLYVKGHANDVFEPYPQLLTEMALRLPYQVHKYAEANTVQPAFDKQSWYFYLCEYMMSYQTPFVRRQVRKLLLFICGNKEKYRQLRDLHALVSHVKSVQQCCNSGGYDVLEPIPHSINLPYDSLVELIEHLKCCVEIATSRTGNWQRFCLKHNTVLSYLFTISTLLDEGVSPTVLQLLQCAICSSSKTKDVKSKDLKSAINTKERRDRDKSEDSDSEAKFEETQCIILVEQIQKQVSPALLTKFIQTFLLETNNTNIRWQAHSLILAFYKNSIATDQEALLDHLWRLWALLPIYGRKAAQFVDLIGYFSLRTPHNGKKMYSYMEQAVTVLHTQNQLLARHPNANLYANLAQFVELDGYYLESEPCLVCNNPEVPMTTIKLSSIKIDSKFTTTTQIIKLVGSHTISRITLRIGDLKRTKMVRSINVFYNNRTVQAVVELKNKPAMWHKAKKISLVQGQTEVKMEFPLPIVACNLMIEYADFYENIQASSETLQCPRCSASVPANPGVCANCGENVFQCHKCRAINYDEKDPFLCHACGFCKYAKFDYTLTGRPCCAVDPIESDEDRKKTVVTINTLLEKADRVYKTLIANKPSLEMLLVKISEHRLDRLLDDGVVTQTTTGGSAQVNRAIQLLAQKYCGECKTSFEELSKIIQRVLACRRELVAYDRNQRDQGTFQFQRTTIVTEGPEKDTSSTIPMVGRCYGCASSATEHCLTLLRALATNNVAREVLCKQGLIQEVVEHNLRRGTIQVQEEVRQLLCLVTRDNAQSTKELCSLLTNRVTMTLRGRVVTSDLSTAVRYEMALLGALIQKEDTCWEQKLRCVMQLFLMACKDSKSPVVMESIILPCLKILQSLLRPDQPVSKKNKDKTIDSLATVQPPDGVSIDLAKWLNGDIKNSYAEWLQRMPKKKSDSQQNKTLKKEEARILYLSEKYGHRWYYRCTRLRGTQPLKLTNGSWLKEVIFNPSSRLARQVVCNMVENLCQGTDRKKEVLLLLTGYLDELCIAGESSAEYLSLYESLIRQGPWKQFLAVRGVLNILADLLTREIAELHRLEETTLTSDLAQGYALKMLTELLAFFLEQENIKQHYKGRLVGAVLNGYLSLRRLVVQRTRLIDDTQDTLLELLEEMTTGTQEETKAFMAVCVETVQKYSPQDIRTPVFIFERLCSIIYPEENDVGEFFLTLEKDPQQEDFLQGRMLGNPYSSLQPGLGPLMRDVKNKICQDCELVALLEDDNGMELLVNNKIISLDLPVKEVYKKIWVLEGGECDAMRVVYRMRGLLGDATEEFVETLNVNSEQEVNNEEMYKMANVLADCGGLQVMLERLAAIQDVNRAKPLLQVLLKLFRLSVKVKKNQEVLSQPELGAVTVLLDVLQRCLDTETDNSQSKVTEQLLDIMETILANAASQPLDKFEEFSRTLGSPEHVKALLSCTQSSAVRCSTNVLQHLARVLAALTYGNQEKMELLCDHFKPVLNFYKFDFEHTSEDEQKLELFCVLTQGIERNAIGNTLKDHIINMNIVKDAFEYITVHAPCVKPTLLRTDSDELKEFISKPALKYILRFLTGLATDHEPTQLAASQFTISIIHRLEQVSSNEHVGSLAENLLEALCTNKKVAELIEEARQHTRSEKKRLAMAMRERQLGALGMRTNDKGQVTASGTILQQMEDLGDETGLVCVICREGYKFKPNMVLGIYTFTKRCNVEEFESKQRKTVGYTTVSHFNVVHVDCHMSAVRLARARDEWESAALQNANTKCNGLLPLWGPQVPESAFASCLARHNTYLQECTGHRDISYSSTVHDLKLLLLRFAQEKSFHDDTGGGGPQSNIHIIPYLIHMALYVINTTRSASREDKALVAYLESTPTSSWLDNCYDAEGPIYQCTLSILIMTPTRWNQTKLTQLRRLIILAHQRYVSPSATTKSLTDTTVKDYSVYKSVLIFFNIVQCIYGVFFKKVNVLSDDQWPAVLAEYIRHNDEALLKASEKILAAYRDEFLPCASFEEFCDVAGLLDEISNPSTFISDLLQSLA</sequence>
<evidence type="ECO:0000259" key="9">
    <source>
        <dbReference type="PROSITE" id="PS51157"/>
    </source>
</evidence>
<dbReference type="PANTHER" id="PTHR21725">
    <property type="entry name" value="E3 UBIQUITIN-PROTEIN LIGASE UBR4"/>
    <property type="match status" value="1"/>
</dbReference>
<dbReference type="GO" id="GO:0005516">
    <property type="term" value="F:calmodulin binding"/>
    <property type="evidence" value="ECO:0007669"/>
    <property type="project" value="UniProtKB-KW"/>
</dbReference>
<dbReference type="Pfam" id="PF24079">
    <property type="entry name" value="UBR4"/>
    <property type="match status" value="1"/>
</dbReference>
<feature type="compositionally biased region" description="Polar residues" evidence="8">
    <location>
        <begin position="3042"/>
        <end position="3060"/>
    </location>
</feature>
<feature type="zinc finger region" description="UBR-type" evidence="6">
    <location>
        <begin position="1728"/>
        <end position="1797"/>
    </location>
</feature>
<reference evidence="11" key="1">
    <citation type="submission" date="2025-08" db="UniProtKB">
        <authorList>
            <consortium name="RefSeq"/>
        </authorList>
    </citation>
    <scope>IDENTIFICATION</scope>
</reference>
<dbReference type="InterPro" id="IPR056530">
    <property type="entry name" value="UBR4-like_dom"/>
</dbReference>
<dbReference type="InterPro" id="IPR003126">
    <property type="entry name" value="Znf_UBR"/>
</dbReference>
<dbReference type="Pfam" id="PF02207">
    <property type="entry name" value="zf-UBR"/>
    <property type="match status" value="1"/>
</dbReference>
<feature type="compositionally biased region" description="Gly residues" evidence="8">
    <location>
        <begin position="2996"/>
        <end position="3011"/>
    </location>
</feature>
<comment type="similarity">
    <text evidence="1 7">Belongs to the UBR4 family.</text>
</comment>
<evidence type="ECO:0000256" key="8">
    <source>
        <dbReference type="SAM" id="MobiDB-lite"/>
    </source>
</evidence>
<feature type="region of interest" description="UBR4 E3 catalytic module" evidence="7">
    <location>
        <begin position="4808"/>
        <end position="5275"/>
    </location>
</feature>
<evidence type="ECO:0000313" key="11">
    <source>
        <dbReference type="RefSeq" id="XP_011498054.1"/>
    </source>
</evidence>
<feature type="region of interest" description="Disordered" evidence="8">
    <location>
        <begin position="1836"/>
        <end position="1855"/>
    </location>
</feature>
<protein>
    <submittedName>
        <fullName evidence="11">E3 ubiquitin-protein ligase UBR4</fullName>
    </submittedName>
</protein>
<dbReference type="InterPro" id="IPR045841">
    <property type="entry name" value="E3_UBR4_N"/>
</dbReference>
<evidence type="ECO:0000256" key="1">
    <source>
        <dbReference type="ARBA" id="ARBA00009970"/>
    </source>
</evidence>
<feature type="compositionally biased region" description="Acidic residues" evidence="8">
    <location>
        <begin position="3070"/>
        <end position="3084"/>
    </location>
</feature>
<dbReference type="SUPFAM" id="SSF50978">
    <property type="entry name" value="WD40 repeat-like"/>
    <property type="match status" value="1"/>
</dbReference>
<dbReference type="GeneID" id="105362333"/>
<dbReference type="SUPFAM" id="SSF48371">
    <property type="entry name" value="ARM repeat"/>
    <property type="match status" value="2"/>
</dbReference>
<feature type="domain" description="UBR-type" evidence="9">
    <location>
        <begin position="1728"/>
        <end position="1797"/>
    </location>
</feature>
<dbReference type="RefSeq" id="XP_011498054.1">
    <property type="nucleotide sequence ID" value="XM_011499752.1"/>
</dbReference>
<dbReference type="SMART" id="SM00396">
    <property type="entry name" value="ZnF_UBR1"/>
    <property type="match status" value="1"/>
</dbReference>
<feature type="region of interest" description="Disordered" evidence="8">
    <location>
        <begin position="585"/>
        <end position="614"/>
    </location>
</feature>
<feature type="compositionally biased region" description="Basic and acidic residues" evidence="8">
    <location>
        <begin position="1840"/>
        <end position="1853"/>
    </location>
</feature>
<dbReference type="KEGG" id="csol:105362333"/>
<dbReference type="InterPro" id="IPR047509">
    <property type="entry name" value="UBR4-like_UBR-box"/>
</dbReference>
<evidence type="ECO:0000256" key="2">
    <source>
        <dbReference type="ARBA" id="ARBA00022723"/>
    </source>
</evidence>
<feature type="region of interest" description="Disordered" evidence="8">
    <location>
        <begin position="1796"/>
        <end position="1818"/>
    </location>
</feature>
<keyword evidence="3 7" id="KW-0863">Zinc-finger</keyword>
<dbReference type="InterPro" id="IPR016024">
    <property type="entry name" value="ARM-type_fold"/>
</dbReference>
<evidence type="ECO:0000256" key="3">
    <source>
        <dbReference type="ARBA" id="ARBA00022771"/>
    </source>
</evidence>
<evidence type="ECO:0000256" key="4">
    <source>
        <dbReference type="ARBA" id="ARBA00022833"/>
    </source>
</evidence>
<organism evidence="10 11">
    <name type="scientific">Ceratosolen solmsi marchali</name>
    <dbReference type="NCBI Taxonomy" id="326594"/>
    <lineage>
        <taxon>Eukaryota</taxon>
        <taxon>Metazoa</taxon>
        <taxon>Ecdysozoa</taxon>
        <taxon>Arthropoda</taxon>
        <taxon>Hexapoda</taxon>
        <taxon>Insecta</taxon>
        <taxon>Pterygota</taxon>
        <taxon>Neoptera</taxon>
        <taxon>Endopterygota</taxon>
        <taxon>Hymenoptera</taxon>
        <taxon>Apocrita</taxon>
        <taxon>Proctotrupomorpha</taxon>
        <taxon>Chalcidoidea</taxon>
        <taxon>Agaonidae</taxon>
        <taxon>Agaoninae</taxon>
        <taxon>Ceratosolen</taxon>
    </lineage>
</organism>
<proteinExistence type="inferred from homology"/>
<keyword evidence="4" id="KW-0862">Zinc</keyword>
<dbReference type="PROSITE" id="PS52043">
    <property type="entry name" value="UBR4_E3"/>
    <property type="match status" value="1"/>
</dbReference>
<dbReference type="InterPro" id="IPR045189">
    <property type="entry name" value="UBR4-like"/>
</dbReference>
<dbReference type="PANTHER" id="PTHR21725:SF1">
    <property type="entry name" value="E3 UBIQUITIN-PROTEIN LIGASE UBR4"/>
    <property type="match status" value="1"/>
</dbReference>
<dbReference type="Proteomes" id="UP000695007">
    <property type="component" value="Unplaced"/>
</dbReference>
<keyword evidence="10" id="KW-1185">Reference proteome</keyword>
<feature type="region of interest" description="Disordered" evidence="8">
    <location>
        <begin position="2954"/>
        <end position="3087"/>
    </location>
</feature>
<dbReference type="CDD" id="cd19680">
    <property type="entry name" value="UBR-box_UBR4"/>
    <property type="match status" value="1"/>
</dbReference>
<dbReference type="Pfam" id="PF13764">
    <property type="entry name" value="E3_UbLigase_R4"/>
    <property type="match status" value="1"/>
</dbReference>
<dbReference type="Pfam" id="PF19423">
    <property type="entry name" value="E3_UBR4_N"/>
    <property type="match status" value="2"/>
</dbReference>
<evidence type="ECO:0000313" key="10">
    <source>
        <dbReference type="Proteomes" id="UP000695007"/>
    </source>
</evidence>
<dbReference type="InterPro" id="IPR036322">
    <property type="entry name" value="WD40_repeat_dom_sf"/>
</dbReference>
<dbReference type="InterPro" id="IPR025704">
    <property type="entry name" value="E3_Ub_ligase_UBR4_C"/>
</dbReference>
<keyword evidence="5" id="KW-0112">Calmodulin-binding</keyword>
<feature type="compositionally biased region" description="Polar residues" evidence="8">
    <location>
        <begin position="2980"/>
        <end position="2993"/>
    </location>
</feature>
<dbReference type="PROSITE" id="PS51157">
    <property type="entry name" value="ZF_UBR"/>
    <property type="match status" value="1"/>
</dbReference>
<dbReference type="CTD" id="46243"/>
<keyword evidence="2" id="KW-0479">Metal-binding</keyword>
<dbReference type="GO" id="GO:0008270">
    <property type="term" value="F:zinc ion binding"/>
    <property type="evidence" value="ECO:0007669"/>
    <property type="project" value="UniProtKB-KW"/>
</dbReference>
<evidence type="ECO:0000256" key="5">
    <source>
        <dbReference type="ARBA" id="ARBA00022860"/>
    </source>
</evidence>
<evidence type="ECO:0000256" key="7">
    <source>
        <dbReference type="PROSITE-ProRule" id="PRU01388"/>
    </source>
</evidence>
<gene>
    <name evidence="11" type="primary">LOC105362333</name>
</gene>
<evidence type="ECO:0000256" key="6">
    <source>
        <dbReference type="PROSITE-ProRule" id="PRU00508"/>
    </source>
</evidence>
<name>A0AAJ6YHA7_9HYME</name>
<accession>A0AAJ6YHA7</accession>